<gene>
    <name evidence="5" type="primary">OlatGOBP1</name>
</gene>
<feature type="disulfide bond" evidence="3">
    <location>
        <begin position="116"/>
        <end position="136"/>
    </location>
</feature>
<dbReference type="SUPFAM" id="SSF47565">
    <property type="entry name" value="Insect pheromone/odorant-binding proteins"/>
    <property type="match status" value="1"/>
</dbReference>
<proteinExistence type="inferred from homology"/>
<evidence type="ECO:0000313" key="5">
    <source>
        <dbReference type="EMBL" id="BBB15960.1"/>
    </source>
</evidence>
<feature type="signal peptide" evidence="4">
    <location>
        <begin position="1"/>
        <end position="19"/>
    </location>
</feature>
<feature type="disulfide bond" evidence="3">
    <location>
        <begin position="38"/>
        <end position="73"/>
    </location>
</feature>
<dbReference type="GO" id="GO:0005549">
    <property type="term" value="F:odorant binding"/>
    <property type="evidence" value="ECO:0007669"/>
    <property type="project" value="InterPro"/>
</dbReference>
<comment type="similarity">
    <text evidence="1">Belongs to the PBP/GOBP family.</text>
</comment>
<dbReference type="AlphaFoldDB" id="A0A2Z5V699"/>
<evidence type="ECO:0000256" key="2">
    <source>
        <dbReference type="ARBA" id="ARBA00022448"/>
    </source>
</evidence>
<organism evidence="5">
    <name type="scientific">Ostrinia latipennis</name>
    <name type="common">Far Eastern knotweed borer</name>
    <dbReference type="NCBI Taxonomy" id="99578"/>
    <lineage>
        <taxon>Eukaryota</taxon>
        <taxon>Metazoa</taxon>
        <taxon>Ecdysozoa</taxon>
        <taxon>Arthropoda</taxon>
        <taxon>Hexapoda</taxon>
        <taxon>Insecta</taxon>
        <taxon>Pterygota</taxon>
        <taxon>Neoptera</taxon>
        <taxon>Endopterygota</taxon>
        <taxon>Lepidoptera</taxon>
        <taxon>Glossata</taxon>
        <taxon>Ditrysia</taxon>
        <taxon>Pyraloidea</taxon>
        <taxon>Crambidae</taxon>
        <taxon>Pyraustinae</taxon>
        <taxon>Ostrinia</taxon>
    </lineage>
</organism>
<dbReference type="Pfam" id="PF01395">
    <property type="entry name" value="PBP_GOBP"/>
    <property type="match status" value="1"/>
</dbReference>
<dbReference type="InterPro" id="IPR006072">
    <property type="entry name" value="Odorant/phero-bd_Lep"/>
</dbReference>
<protein>
    <submittedName>
        <fullName evidence="5">General odorant binding protein 1</fullName>
    </submittedName>
</protein>
<evidence type="ECO:0000256" key="4">
    <source>
        <dbReference type="SAM" id="SignalP"/>
    </source>
</evidence>
<evidence type="ECO:0000256" key="3">
    <source>
        <dbReference type="PIRSR" id="PIRSR015604-1"/>
    </source>
</evidence>
<keyword evidence="3" id="KW-1015">Disulfide bond</keyword>
<dbReference type="PIRSF" id="PIRSF015604">
    <property type="entry name" value="Odorant/phero_bd"/>
    <property type="match status" value="1"/>
</dbReference>
<evidence type="ECO:0000256" key="1">
    <source>
        <dbReference type="ARBA" id="ARBA00008098"/>
    </source>
</evidence>
<dbReference type="EMBL" id="LC085603">
    <property type="protein sequence ID" value="BBB15960.1"/>
    <property type="molecule type" value="Genomic_DNA"/>
</dbReference>
<keyword evidence="4" id="KW-0732">Signal</keyword>
<reference evidence="5" key="1">
    <citation type="journal article" date="2018" name="PLoS ONE">
        <title>Conservation and lineage-specific rearrangements in the GOBP/PBP gene complex of distantly related ditrysian Lepidoptera.</title>
        <authorList>
            <person name="Yasukochi Y."/>
            <person name="Yang B."/>
            <person name="Fujimoto T."/>
            <person name="Sahara K."/>
            <person name="Matsuo T."/>
            <person name="Ishikawa Y."/>
        </authorList>
    </citation>
    <scope>NUCLEOTIDE SEQUENCE</scope>
</reference>
<feature type="disulfide bond" evidence="3">
    <location>
        <begin position="69"/>
        <end position="127"/>
    </location>
</feature>
<dbReference type="InterPro" id="IPR006170">
    <property type="entry name" value="PBP/GOBP"/>
</dbReference>
<dbReference type="SMART" id="SM00708">
    <property type="entry name" value="PhBP"/>
    <property type="match status" value="1"/>
</dbReference>
<dbReference type="Gene3D" id="1.10.238.20">
    <property type="entry name" value="Pheromone/general odorant binding protein domain"/>
    <property type="match status" value="1"/>
</dbReference>
<keyword evidence="2" id="KW-0813">Transport</keyword>
<dbReference type="PRINTS" id="PR00484">
    <property type="entry name" value="PBPGOBP"/>
</dbReference>
<sequence>MAGAAMLVVVGLLLARARADLGVMTDITLGFGQALDHCREESGLTQEKMEEFFHFWSEDFKLEARELGCALRCMSAHFNLITDVNSMHHANAEKFVKSFPNGEVLAEQLIGFLHECERQHHAEADACFRVLHMAACFRNACRGARLAPTMEMLLAEFIMQAET</sequence>
<name>A0A2Z5V699_9NEOP</name>
<accession>A0A2Z5V699</accession>
<dbReference type="InterPro" id="IPR036728">
    <property type="entry name" value="PBP_GOBP_sf"/>
</dbReference>
<dbReference type="CDD" id="cd23992">
    <property type="entry name" value="PBP_GOBP"/>
    <property type="match status" value="1"/>
</dbReference>
<feature type="chain" id="PRO_5016284775" evidence="4">
    <location>
        <begin position="20"/>
        <end position="163"/>
    </location>
</feature>